<name>A0A4R2J9B5_9PSEU</name>
<proteinExistence type="predicted"/>
<dbReference type="EMBL" id="SLWS01000007">
    <property type="protein sequence ID" value="TCO55901.1"/>
    <property type="molecule type" value="Genomic_DNA"/>
</dbReference>
<gene>
    <name evidence="2" type="ORF">EV192_107324</name>
</gene>
<dbReference type="SUPFAM" id="SSF69118">
    <property type="entry name" value="AhpD-like"/>
    <property type="match status" value="1"/>
</dbReference>
<keyword evidence="2" id="KW-0560">Oxidoreductase</keyword>
<comment type="caution">
    <text evidence="2">The sequence shown here is derived from an EMBL/GenBank/DDBJ whole genome shotgun (WGS) entry which is preliminary data.</text>
</comment>
<sequence>MTITNDHDRNPTTKANLDLVTTLDPVFAQMAGATVDHVWAIAQLTDREKVFLCVVADVCHPSLGLPFELHIRGGLARGVSTGDIRALLRLISYDSGYPAALAAFDRLAEIEAAAGLPHPDAEPLAAELLHTGPDAAASPLPAPIRAQLLDLDAHFTEHFDLQSRLRSVTGPGTLTVRERAFATMSIDVHYQTLEETFRAHVGRALSGGASPEDVRAVLRFNAQFGVTKAWRAWKALNVLLAELDPTA</sequence>
<dbReference type="AlphaFoldDB" id="A0A4R2J9B5"/>
<reference evidence="2 3" key="1">
    <citation type="submission" date="2019-03" db="EMBL/GenBank/DDBJ databases">
        <title>Genomic Encyclopedia of Type Strains, Phase IV (KMG-IV): sequencing the most valuable type-strain genomes for metagenomic binning, comparative biology and taxonomic classification.</title>
        <authorList>
            <person name="Goeker M."/>
        </authorList>
    </citation>
    <scope>NUCLEOTIDE SEQUENCE [LARGE SCALE GENOMIC DNA]</scope>
    <source>
        <strain evidence="2 3">DSM 45934</strain>
    </source>
</reference>
<protein>
    <submittedName>
        <fullName evidence="2">Alkylhydroperoxidase/carboxymuconolactone decarboxylase family protein YurZ</fullName>
    </submittedName>
</protein>
<keyword evidence="2" id="KW-0575">Peroxidase</keyword>
<feature type="domain" description="Carboxymuconolactone decarboxylase-like" evidence="1">
    <location>
        <begin position="169"/>
        <end position="236"/>
    </location>
</feature>
<dbReference type="PANTHER" id="PTHR33570:SF2">
    <property type="entry name" value="CARBOXYMUCONOLACTONE DECARBOXYLASE-LIKE DOMAIN-CONTAINING PROTEIN"/>
    <property type="match status" value="1"/>
</dbReference>
<accession>A0A4R2J9B5</accession>
<dbReference type="Proteomes" id="UP000295680">
    <property type="component" value="Unassembled WGS sequence"/>
</dbReference>
<dbReference type="InterPro" id="IPR029032">
    <property type="entry name" value="AhpD-like"/>
</dbReference>
<dbReference type="Gene3D" id="1.20.1290.10">
    <property type="entry name" value="AhpD-like"/>
    <property type="match status" value="1"/>
</dbReference>
<dbReference type="PANTHER" id="PTHR33570">
    <property type="entry name" value="4-CARBOXYMUCONOLACTONE DECARBOXYLASE FAMILY PROTEIN"/>
    <property type="match status" value="1"/>
</dbReference>
<dbReference type="InterPro" id="IPR052512">
    <property type="entry name" value="4CMD/NDH-1_regulator"/>
</dbReference>
<dbReference type="GO" id="GO:0051920">
    <property type="term" value="F:peroxiredoxin activity"/>
    <property type="evidence" value="ECO:0007669"/>
    <property type="project" value="InterPro"/>
</dbReference>
<evidence type="ECO:0000313" key="2">
    <source>
        <dbReference type="EMBL" id="TCO55901.1"/>
    </source>
</evidence>
<dbReference type="RefSeq" id="WP_243727210.1">
    <property type="nucleotide sequence ID" value="NZ_SLWS01000007.1"/>
</dbReference>
<keyword evidence="3" id="KW-1185">Reference proteome</keyword>
<evidence type="ECO:0000259" key="1">
    <source>
        <dbReference type="Pfam" id="PF02627"/>
    </source>
</evidence>
<evidence type="ECO:0000313" key="3">
    <source>
        <dbReference type="Proteomes" id="UP000295680"/>
    </source>
</evidence>
<dbReference type="InterPro" id="IPR003779">
    <property type="entry name" value="CMD-like"/>
</dbReference>
<organism evidence="2 3">
    <name type="scientific">Actinocrispum wychmicini</name>
    <dbReference type="NCBI Taxonomy" id="1213861"/>
    <lineage>
        <taxon>Bacteria</taxon>
        <taxon>Bacillati</taxon>
        <taxon>Actinomycetota</taxon>
        <taxon>Actinomycetes</taxon>
        <taxon>Pseudonocardiales</taxon>
        <taxon>Pseudonocardiaceae</taxon>
        <taxon>Actinocrispum</taxon>
    </lineage>
</organism>
<dbReference type="Pfam" id="PF02627">
    <property type="entry name" value="CMD"/>
    <property type="match status" value="1"/>
</dbReference>